<dbReference type="EMBL" id="JARYMX010000092">
    <property type="protein sequence ID" value="KAJ9535936.1"/>
    <property type="molecule type" value="Genomic_DNA"/>
</dbReference>
<organism evidence="2 3">
    <name type="scientific">Centaurea solstitialis</name>
    <name type="common">yellow star-thistle</name>
    <dbReference type="NCBI Taxonomy" id="347529"/>
    <lineage>
        <taxon>Eukaryota</taxon>
        <taxon>Viridiplantae</taxon>
        <taxon>Streptophyta</taxon>
        <taxon>Embryophyta</taxon>
        <taxon>Tracheophyta</taxon>
        <taxon>Spermatophyta</taxon>
        <taxon>Magnoliopsida</taxon>
        <taxon>eudicotyledons</taxon>
        <taxon>Gunneridae</taxon>
        <taxon>Pentapetalae</taxon>
        <taxon>asterids</taxon>
        <taxon>campanulids</taxon>
        <taxon>Asterales</taxon>
        <taxon>Asteraceae</taxon>
        <taxon>Carduoideae</taxon>
        <taxon>Cardueae</taxon>
        <taxon>Centaureinae</taxon>
        <taxon>Centaurea</taxon>
    </lineage>
</organism>
<dbReference type="GO" id="GO:0006952">
    <property type="term" value="P:defense response"/>
    <property type="evidence" value="ECO:0007669"/>
    <property type="project" value="InterPro"/>
</dbReference>
<comment type="caution">
    <text evidence="2">The sequence shown here is derived from an EMBL/GenBank/DDBJ whole genome shotgun (WGS) entry which is preliminary data.</text>
</comment>
<proteinExistence type="predicted"/>
<reference evidence="2" key="1">
    <citation type="submission" date="2023-03" db="EMBL/GenBank/DDBJ databases">
        <title>Chromosome-scale reference genome and RAD-based genetic map of yellow starthistle (Centaurea solstitialis) reveal putative structural variation and QTLs associated with invader traits.</title>
        <authorList>
            <person name="Reatini B."/>
            <person name="Cang F.A."/>
            <person name="Jiang Q."/>
            <person name="Mckibben M.T.W."/>
            <person name="Barker M.S."/>
            <person name="Rieseberg L.H."/>
            <person name="Dlugosch K.M."/>
        </authorList>
    </citation>
    <scope>NUCLEOTIDE SEQUENCE</scope>
    <source>
        <strain evidence="2">CAN-66</strain>
        <tissue evidence="2">Leaf</tissue>
    </source>
</reference>
<evidence type="ECO:0000313" key="2">
    <source>
        <dbReference type="EMBL" id="KAJ9535936.1"/>
    </source>
</evidence>
<sequence>MECRTLDLVLISAKELKNVSLFGKMDVYAVVSISSPVQKLVAPVVKLVHDRGLNPTWFFPMKFTVDEAAAMRDNLMLVIKIKAIGMFTNWKLGEVKVPIKELMESVNSDGSYRLRRSSGKTTKGEVCFSYIFGEKFLVKPPQKQISRVWPGS</sequence>
<dbReference type="PANTHER" id="PTHR32246:SF173">
    <property type="entry name" value="C2 DOMAIN-CONTAINING PROTEIN"/>
    <property type="match status" value="1"/>
</dbReference>
<feature type="domain" description="C2" evidence="1">
    <location>
        <begin position="1"/>
        <end position="112"/>
    </location>
</feature>
<dbReference type="Gene3D" id="2.60.40.150">
    <property type="entry name" value="C2 domain"/>
    <property type="match status" value="1"/>
</dbReference>
<dbReference type="AlphaFoldDB" id="A0AA38SH40"/>
<dbReference type="InterPro" id="IPR035892">
    <property type="entry name" value="C2_domain_sf"/>
</dbReference>
<keyword evidence="3" id="KW-1185">Reference proteome</keyword>
<dbReference type="PROSITE" id="PS50004">
    <property type="entry name" value="C2"/>
    <property type="match status" value="1"/>
</dbReference>
<dbReference type="Proteomes" id="UP001172457">
    <property type="component" value="Unassembled WGS sequence"/>
</dbReference>
<dbReference type="Pfam" id="PF00168">
    <property type="entry name" value="C2"/>
    <property type="match status" value="1"/>
</dbReference>
<evidence type="ECO:0000313" key="3">
    <source>
        <dbReference type="Proteomes" id="UP001172457"/>
    </source>
</evidence>
<dbReference type="PANTHER" id="PTHR32246">
    <property type="entry name" value="INGRESSION PROTEIN FIC1"/>
    <property type="match status" value="1"/>
</dbReference>
<gene>
    <name evidence="2" type="ORF">OSB04_un000904</name>
</gene>
<dbReference type="InterPro" id="IPR044750">
    <property type="entry name" value="C2_SRC2/BAP"/>
</dbReference>
<dbReference type="InterPro" id="IPR000008">
    <property type="entry name" value="C2_dom"/>
</dbReference>
<dbReference type="CDD" id="cd04051">
    <property type="entry name" value="C2_SRC2_like"/>
    <property type="match status" value="1"/>
</dbReference>
<accession>A0AA38SH40</accession>
<evidence type="ECO:0000259" key="1">
    <source>
        <dbReference type="PROSITE" id="PS50004"/>
    </source>
</evidence>
<protein>
    <recommendedName>
        <fullName evidence="1">C2 domain-containing protein</fullName>
    </recommendedName>
</protein>
<dbReference type="SUPFAM" id="SSF49562">
    <property type="entry name" value="C2 domain (Calcium/lipid-binding domain, CaLB)"/>
    <property type="match status" value="1"/>
</dbReference>
<name>A0AA38SH40_9ASTR</name>